<keyword evidence="3" id="KW-1185">Reference proteome</keyword>
<keyword evidence="1" id="KW-0812">Transmembrane</keyword>
<proteinExistence type="predicted"/>
<dbReference type="EMBL" id="CP123772">
    <property type="protein sequence ID" value="WGO96433.1"/>
    <property type="molecule type" value="Genomic_DNA"/>
</dbReference>
<dbReference type="Pfam" id="PF04956">
    <property type="entry name" value="TrbC"/>
    <property type="match status" value="1"/>
</dbReference>
<sequence>MQYAIPAVRSTGLSDQIQRLAPLLLLLAAVLLLMLLPDQAHASSTGSGGLEWESPLQKFGNSIKGPVAFIISLMGIVVCGCMLIWGGEINEFVRRFIMLILVISTIVFAASILANLFGVGAVIDATQTAAEQAKAWAWSFGKGRAE</sequence>
<reference evidence="2 3" key="1">
    <citation type="journal article" date="2012" name="Appl. Soil Ecol.">
        <title>Isolation and characterization of new plant growth-promoting bacterial endophytes.</title>
        <authorList>
            <person name="Rashid S."/>
            <person name="Charles T.C."/>
            <person name="Glick B.R."/>
        </authorList>
    </citation>
    <scope>NUCLEOTIDE SEQUENCE [LARGE SCALE GENOMIC DNA]</scope>
    <source>
        <strain evidence="2 3">YsS1</strain>
        <plasmid evidence="2 3">unnamed</plasmid>
    </source>
</reference>
<accession>A0ABY8PMM5</accession>
<gene>
    <name evidence="2" type="ORF">QCD61_28130</name>
</gene>
<evidence type="ECO:0000313" key="2">
    <source>
        <dbReference type="EMBL" id="WGO96433.1"/>
    </source>
</evidence>
<feature type="transmembrane region" description="Helical" evidence="1">
    <location>
        <begin position="66"/>
        <end position="85"/>
    </location>
</feature>
<keyword evidence="1" id="KW-1133">Transmembrane helix</keyword>
<dbReference type="Proteomes" id="UP001227386">
    <property type="component" value="Plasmid unnamed"/>
</dbReference>
<feature type="transmembrane region" description="Helical" evidence="1">
    <location>
        <begin position="97"/>
        <end position="123"/>
    </location>
</feature>
<protein>
    <submittedName>
        <fullName evidence="2">TrbC/VirB2 family protein</fullName>
    </submittedName>
</protein>
<name>A0ABY8PMM5_9PSED</name>
<organism evidence="2 3">
    <name type="scientific">Pseudomonas viciae</name>
    <dbReference type="NCBI Taxonomy" id="2505979"/>
    <lineage>
        <taxon>Bacteria</taxon>
        <taxon>Pseudomonadati</taxon>
        <taxon>Pseudomonadota</taxon>
        <taxon>Gammaproteobacteria</taxon>
        <taxon>Pseudomonadales</taxon>
        <taxon>Pseudomonadaceae</taxon>
        <taxon>Pseudomonas</taxon>
    </lineage>
</organism>
<geneLocation type="plasmid" evidence="2 3">
    <name>unnamed</name>
</geneLocation>
<dbReference type="InterPro" id="IPR007039">
    <property type="entry name" value="TrbC/VirB2"/>
</dbReference>
<keyword evidence="1" id="KW-0472">Membrane</keyword>
<evidence type="ECO:0000256" key="1">
    <source>
        <dbReference type="SAM" id="Phobius"/>
    </source>
</evidence>
<dbReference type="RefSeq" id="WP_280945016.1">
    <property type="nucleotide sequence ID" value="NZ_CP123772.1"/>
</dbReference>
<evidence type="ECO:0000313" key="3">
    <source>
        <dbReference type="Proteomes" id="UP001227386"/>
    </source>
</evidence>
<keyword evidence="2" id="KW-0614">Plasmid</keyword>